<dbReference type="InterPro" id="IPR051599">
    <property type="entry name" value="Cell_Envelope_Assoc"/>
</dbReference>
<evidence type="ECO:0000313" key="3">
    <source>
        <dbReference type="EMBL" id="HIW00095.1"/>
    </source>
</evidence>
<evidence type="ECO:0000313" key="4">
    <source>
        <dbReference type="Proteomes" id="UP000886752"/>
    </source>
</evidence>
<keyword evidence="1" id="KW-0472">Membrane</keyword>
<dbReference type="AlphaFoldDB" id="A0A9D1TNY3"/>
<dbReference type="Pfam" id="PF02698">
    <property type="entry name" value="DUF218"/>
    <property type="match status" value="1"/>
</dbReference>
<feature type="domain" description="DUF218" evidence="2">
    <location>
        <begin position="82"/>
        <end position="248"/>
    </location>
</feature>
<comment type="caution">
    <text evidence="3">The sequence shown here is derived from an EMBL/GenBank/DDBJ whole genome shotgun (WGS) entry which is preliminary data.</text>
</comment>
<dbReference type="PANTHER" id="PTHR30336">
    <property type="entry name" value="INNER MEMBRANE PROTEIN, PROBABLE PERMEASE"/>
    <property type="match status" value="1"/>
</dbReference>
<accession>A0A9D1TNY3</accession>
<dbReference type="CDD" id="cd06259">
    <property type="entry name" value="YdcF-like"/>
    <property type="match status" value="1"/>
</dbReference>
<dbReference type="Gene3D" id="3.40.50.620">
    <property type="entry name" value="HUPs"/>
    <property type="match status" value="1"/>
</dbReference>
<dbReference type="GO" id="GO:0043164">
    <property type="term" value="P:Gram-negative-bacterium-type cell wall biogenesis"/>
    <property type="evidence" value="ECO:0007669"/>
    <property type="project" value="TreeGrafter"/>
</dbReference>
<reference evidence="3" key="2">
    <citation type="submission" date="2021-04" db="EMBL/GenBank/DDBJ databases">
        <authorList>
            <person name="Gilroy R."/>
        </authorList>
    </citation>
    <scope>NUCLEOTIDE SEQUENCE</scope>
    <source>
        <strain evidence="3">ChiHecec2B26-446</strain>
    </source>
</reference>
<evidence type="ECO:0000259" key="2">
    <source>
        <dbReference type="Pfam" id="PF02698"/>
    </source>
</evidence>
<reference evidence="3" key="1">
    <citation type="journal article" date="2021" name="PeerJ">
        <title>Extensive microbial diversity within the chicken gut microbiome revealed by metagenomics and culture.</title>
        <authorList>
            <person name="Gilroy R."/>
            <person name="Ravi A."/>
            <person name="Getino M."/>
            <person name="Pursley I."/>
            <person name="Horton D.L."/>
            <person name="Alikhan N.F."/>
            <person name="Baker D."/>
            <person name="Gharbi K."/>
            <person name="Hall N."/>
            <person name="Watson M."/>
            <person name="Adriaenssens E.M."/>
            <person name="Foster-Nyarko E."/>
            <person name="Jarju S."/>
            <person name="Secka A."/>
            <person name="Antonio M."/>
            <person name="Oren A."/>
            <person name="Chaudhuri R.R."/>
            <person name="La Ragione R."/>
            <person name="Hildebrand F."/>
            <person name="Pallen M.J."/>
        </authorList>
    </citation>
    <scope>NUCLEOTIDE SEQUENCE</scope>
    <source>
        <strain evidence="3">ChiHecec2B26-446</strain>
    </source>
</reference>
<dbReference type="EMBL" id="DXHV01000032">
    <property type="protein sequence ID" value="HIW00095.1"/>
    <property type="molecule type" value="Genomic_DNA"/>
</dbReference>
<keyword evidence="1" id="KW-1133">Transmembrane helix</keyword>
<dbReference type="Proteomes" id="UP000886752">
    <property type="component" value="Unassembled WGS sequence"/>
</dbReference>
<dbReference type="GO" id="GO:0000270">
    <property type="term" value="P:peptidoglycan metabolic process"/>
    <property type="evidence" value="ECO:0007669"/>
    <property type="project" value="TreeGrafter"/>
</dbReference>
<dbReference type="InterPro" id="IPR014729">
    <property type="entry name" value="Rossmann-like_a/b/a_fold"/>
</dbReference>
<keyword evidence="1" id="KW-0812">Transmembrane</keyword>
<organism evidence="3 4">
    <name type="scientific">Candidatus Desulfovibrio intestinipullorum</name>
    <dbReference type="NCBI Taxonomy" id="2838536"/>
    <lineage>
        <taxon>Bacteria</taxon>
        <taxon>Pseudomonadati</taxon>
        <taxon>Thermodesulfobacteriota</taxon>
        <taxon>Desulfovibrionia</taxon>
        <taxon>Desulfovibrionales</taxon>
        <taxon>Desulfovibrionaceae</taxon>
        <taxon>Desulfovibrio</taxon>
    </lineage>
</organism>
<dbReference type="InterPro" id="IPR003848">
    <property type="entry name" value="DUF218"/>
</dbReference>
<sequence>MLELLKFCYQWVLPPGLIILALLVTGIFLLRRRKGGGRVVLIAGLVLWLLSLRGTATLVCAPLESMYTPPAVSDITSLGCDVLVMTGAGSVGGVPDVDGSGQPSSIMAKSMLTVFRLQRLTDLPLLVTGGQVRKSDGREGDIALRIFAGMGVEQDKLLTENQSKNTAQNARFTKRLLQEKGFDRVLLVVPALHAPRAARLFEREGVDCVVYPSNYRRSLGWTPTLPTDLMPTADNLNDVSDALREYLALLAMRLGLY</sequence>
<dbReference type="GO" id="GO:0005886">
    <property type="term" value="C:plasma membrane"/>
    <property type="evidence" value="ECO:0007669"/>
    <property type="project" value="TreeGrafter"/>
</dbReference>
<proteinExistence type="predicted"/>
<dbReference type="PANTHER" id="PTHR30336:SF4">
    <property type="entry name" value="ENVELOPE BIOGENESIS FACTOR ELYC"/>
    <property type="match status" value="1"/>
</dbReference>
<feature type="transmembrane region" description="Helical" evidence="1">
    <location>
        <begin position="39"/>
        <end position="59"/>
    </location>
</feature>
<feature type="transmembrane region" description="Helical" evidence="1">
    <location>
        <begin position="12"/>
        <end position="30"/>
    </location>
</feature>
<protein>
    <submittedName>
        <fullName evidence="3">YdcF family protein</fullName>
    </submittedName>
</protein>
<name>A0A9D1TNY3_9BACT</name>
<evidence type="ECO:0000256" key="1">
    <source>
        <dbReference type="SAM" id="Phobius"/>
    </source>
</evidence>
<gene>
    <name evidence="3" type="ORF">H9894_02770</name>
</gene>